<keyword evidence="2" id="KW-1185">Reference proteome</keyword>
<comment type="caution">
    <text evidence="1">The sequence shown here is derived from an EMBL/GenBank/DDBJ whole genome shotgun (WGS) entry which is preliminary data.</text>
</comment>
<protein>
    <recommendedName>
        <fullName evidence="3">DUF1688-domain-containing protein</fullName>
    </recommendedName>
</protein>
<dbReference type="PANTHER" id="PTHR31687">
    <property type="match status" value="1"/>
</dbReference>
<dbReference type="GeneID" id="90037799"/>
<evidence type="ECO:0000313" key="1">
    <source>
        <dbReference type="EMBL" id="KAK7206331.1"/>
    </source>
</evidence>
<evidence type="ECO:0008006" key="3">
    <source>
        <dbReference type="Google" id="ProtNLM"/>
    </source>
</evidence>
<name>A0ABR1F915_9ASCO</name>
<dbReference type="PANTHER" id="PTHR31687:SF3">
    <property type="entry name" value="PROTEIN URG3"/>
    <property type="match status" value="1"/>
</dbReference>
<dbReference type="InterPro" id="IPR012469">
    <property type="entry name" value="DUF1688"/>
</dbReference>
<dbReference type="Proteomes" id="UP001498771">
    <property type="component" value="Unassembled WGS sequence"/>
</dbReference>
<proteinExistence type="predicted"/>
<dbReference type="Pfam" id="PF07958">
    <property type="entry name" value="DUF1688"/>
    <property type="match status" value="1"/>
</dbReference>
<sequence>MTLEDPAAYLRTLPAVRERTRLVYAQAERGALTNFDLDPTKLDAVVSYVSAIIERDFAPDYSKIPPHGRWGNFDAGGYPRIQGLLDEWAASGVPEEEVVRRLVDLFLISVLLDAGAGNKWVYTEASTNFSIGRSEGTAVASYYLFKSGLLSSDPTNPYQADAAALKDLDVAKVLEQIQHSEANPIDGPTGRVELLRSLGHALEASPQFFGSIGRPGNMFDYLIQNSTPTPDGKHQVSLPTIWEVLMTGLNPIWPKGRTVINGVPIGDAWPCSSMPQDGEEWEKIVPFHKLSQWLCYSILVPLERHGNIVFTEKEMQTGLPEYRNGGLLVDLGLLKLKPAVVEKGLSNYAALGAVKEDEVPIFLPDDDVIVEWRAMTVCILDKLLPLVNEKLGIAGTKDELILAQLLEAGTWKGGREVAAKLRPESRGPPIAIKSDGTLF</sequence>
<evidence type="ECO:0000313" key="2">
    <source>
        <dbReference type="Proteomes" id="UP001498771"/>
    </source>
</evidence>
<dbReference type="RefSeq" id="XP_064769364.1">
    <property type="nucleotide sequence ID" value="XM_064912287.1"/>
</dbReference>
<organism evidence="1 2">
    <name type="scientific">Myxozyma melibiosi</name>
    <dbReference type="NCBI Taxonomy" id="54550"/>
    <lineage>
        <taxon>Eukaryota</taxon>
        <taxon>Fungi</taxon>
        <taxon>Dikarya</taxon>
        <taxon>Ascomycota</taxon>
        <taxon>Saccharomycotina</taxon>
        <taxon>Lipomycetes</taxon>
        <taxon>Lipomycetales</taxon>
        <taxon>Lipomycetaceae</taxon>
        <taxon>Myxozyma</taxon>
    </lineage>
</organism>
<dbReference type="EMBL" id="JBBJBU010000003">
    <property type="protein sequence ID" value="KAK7206331.1"/>
    <property type="molecule type" value="Genomic_DNA"/>
</dbReference>
<reference evidence="1 2" key="1">
    <citation type="submission" date="2024-03" db="EMBL/GenBank/DDBJ databases">
        <title>Genome-scale model development and genomic sequencing of the oleaginous clade Lipomyces.</title>
        <authorList>
            <consortium name="Lawrence Berkeley National Laboratory"/>
            <person name="Czajka J.J."/>
            <person name="Han Y."/>
            <person name="Kim J."/>
            <person name="Mondo S.J."/>
            <person name="Hofstad B.A."/>
            <person name="Robles A."/>
            <person name="Haridas S."/>
            <person name="Riley R."/>
            <person name="LaButti K."/>
            <person name="Pangilinan J."/>
            <person name="Andreopoulos W."/>
            <person name="Lipzen A."/>
            <person name="Yan J."/>
            <person name="Wang M."/>
            <person name="Ng V."/>
            <person name="Grigoriev I.V."/>
            <person name="Spatafora J.W."/>
            <person name="Magnuson J.K."/>
            <person name="Baker S.E."/>
            <person name="Pomraning K.R."/>
        </authorList>
    </citation>
    <scope>NUCLEOTIDE SEQUENCE [LARGE SCALE GENOMIC DNA]</scope>
    <source>
        <strain evidence="1 2">Phaff 52-87</strain>
    </source>
</reference>
<accession>A0ABR1F915</accession>
<gene>
    <name evidence="1" type="ORF">BZA70DRAFT_276336</name>
</gene>